<sequence length="150" mass="16660">MKKIPDEDCSGEIAAACIGARLRVINRVITGVYDDAIRPFGMKISQANILVVASQLEAATPSKIGSILKMDRSTVSRNVERMKRKGWLRKAFATDDNRSHLLKVTRKGVKTLNDILPAWRSAQRETVKILGKETAGAIFEQGNKIMMSEF</sequence>
<dbReference type="GO" id="GO:0003700">
    <property type="term" value="F:DNA-binding transcription factor activity"/>
    <property type="evidence" value="ECO:0007669"/>
    <property type="project" value="InterPro"/>
</dbReference>
<dbReference type="Pfam" id="PF12802">
    <property type="entry name" value="MarR_2"/>
    <property type="match status" value="1"/>
</dbReference>
<dbReference type="InterPro" id="IPR039422">
    <property type="entry name" value="MarR/SlyA-like"/>
</dbReference>
<dbReference type="InterPro" id="IPR000835">
    <property type="entry name" value="HTH_MarR-typ"/>
</dbReference>
<proteinExistence type="predicted"/>
<name>A0A3B1CJH1_9ZZZZ</name>
<dbReference type="InterPro" id="IPR036390">
    <property type="entry name" value="WH_DNA-bd_sf"/>
</dbReference>
<dbReference type="SUPFAM" id="SSF46785">
    <property type="entry name" value="Winged helix' DNA-binding domain"/>
    <property type="match status" value="1"/>
</dbReference>
<evidence type="ECO:0000259" key="1">
    <source>
        <dbReference type="PROSITE" id="PS50995"/>
    </source>
</evidence>
<dbReference type="PANTHER" id="PTHR33164">
    <property type="entry name" value="TRANSCRIPTIONAL REGULATOR, MARR FAMILY"/>
    <property type="match status" value="1"/>
</dbReference>
<dbReference type="GO" id="GO:0006950">
    <property type="term" value="P:response to stress"/>
    <property type="evidence" value="ECO:0007669"/>
    <property type="project" value="TreeGrafter"/>
</dbReference>
<organism evidence="2">
    <name type="scientific">hydrothermal vent metagenome</name>
    <dbReference type="NCBI Taxonomy" id="652676"/>
    <lineage>
        <taxon>unclassified sequences</taxon>
        <taxon>metagenomes</taxon>
        <taxon>ecological metagenomes</taxon>
    </lineage>
</organism>
<protein>
    <recommendedName>
        <fullName evidence="1">HTH marR-type domain-containing protein</fullName>
    </recommendedName>
</protein>
<reference evidence="2" key="1">
    <citation type="submission" date="2018-06" db="EMBL/GenBank/DDBJ databases">
        <authorList>
            <person name="Zhirakovskaya E."/>
        </authorList>
    </citation>
    <scope>NUCLEOTIDE SEQUENCE</scope>
</reference>
<dbReference type="SMART" id="SM00347">
    <property type="entry name" value="HTH_MARR"/>
    <property type="match status" value="1"/>
</dbReference>
<evidence type="ECO:0000313" key="2">
    <source>
        <dbReference type="EMBL" id="VAX24893.1"/>
    </source>
</evidence>
<dbReference type="Gene3D" id="1.10.10.10">
    <property type="entry name" value="Winged helix-like DNA-binding domain superfamily/Winged helix DNA-binding domain"/>
    <property type="match status" value="1"/>
</dbReference>
<dbReference type="InterPro" id="IPR036388">
    <property type="entry name" value="WH-like_DNA-bd_sf"/>
</dbReference>
<accession>A0A3B1CJH1</accession>
<dbReference type="PRINTS" id="PR00598">
    <property type="entry name" value="HTHMARR"/>
</dbReference>
<dbReference type="AlphaFoldDB" id="A0A3B1CJH1"/>
<dbReference type="PANTHER" id="PTHR33164:SF105">
    <property type="entry name" value="TRANSCRIPTIONAL REPRESSOR PROTEIN-RELATED"/>
    <property type="match status" value="1"/>
</dbReference>
<dbReference type="EMBL" id="UOGB01000307">
    <property type="protein sequence ID" value="VAX24893.1"/>
    <property type="molecule type" value="Genomic_DNA"/>
</dbReference>
<gene>
    <name evidence="2" type="ORF">MNBD_NITROSPINAE03-831</name>
</gene>
<dbReference type="PROSITE" id="PS50995">
    <property type="entry name" value="HTH_MARR_2"/>
    <property type="match status" value="1"/>
</dbReference>
<feature type="domain" description="HTH marR-type" evidence="1">
    <location>
        <begin position="15"/>
        <end position="147"/>
    </location>
</feature>